<proteinExistence type="predicted"/>
<feature type="transmembrane region" description="Helical" evidence="1">
    <location>
        <begin position="61"/>
        <end position="81"/>
    </location>
</feature>
<gene>
    <name evidence="2" type="ORF">GGG17_14295</name>
</gene>
<sequence>MTEADPTNKPQVDRREIWDAAQMMEARSLNHDLLLWQAPALAMTAQAFLFTIALGADVSRLARGISSCLAFIISCMSVLLMQRHYIYMRAERREIARLERVLGIDRPVVGGWYERKILMPYVWMACLALIGLTALALFVIAIIWPIWLVGVSPKGG</sequence>
<comment type="caution">
    <text evidence="2">The sequence shown here is derived from an EMBL/GenBank/DDBJ whole genome shotgun (WGS) entry which is preliminary data.</text>
</comment>
<dbReference type="Proteomes" id="UP000431092">
    <property type="component" value="Unassembled WGS sequence"/>
</dbReference>
<evidence type="ECO:0000256" key="1">
    <source>
        <dbReference type="SAM" id="Phobius"/>
    </source>
</evidence>
<accession>A0A6I3IXZ2</accession>
<dbReference type="RefSeq" id="WP_154594379.1">
    <property type="nucleotide sequence ID" value="NZ_WLVL01000044.1"/>
</dbReference>
<keyword evidence="3" id="KW-1185">Reference proteome</keyword>
<name>A0A6I3IXZ2_9MICO</name>
<feature type="transmembrane region" description="Helical" evidence="1">
    <location>
        <begin position="121"/>
        <end position="147"/>
    </location>
</feature>
<keyword evidence="1" id="KW-0472">Membrane</keyword>
<keyword evidence="1" id="KW-0812">Transmembrane</keyword>
<evidence type="ECO:0000313" key="2">
    <source>
        <dbReference type="EMBL" id="MTB73111.1"/>
    </source>
</evidence>
<dbReference type="EMBL" id="WLVL01000044">
    <property type="protein sequence ID" value="MTB73111.1"/>
    <property type="molecule type" value="Genomic_DNA"/>
</dbReference>
<keyword evidence="1" id="KW-1133">Transmembrane helix</keyword>
<reference evidence="2 3" key="1">
    <citation type="submission" date="2019-11" db="EMBL/GenBank/DDBJ databases">
        <title>Whole genome sequencing identifies a novel species of the genus Arsenicicoccus isolated from human blood.</title>
        <authorList>
            <person name="Jeong J.H."/>
            <person name="Kweon O.J."/>
            <person name="Kim H.R."/>
            <person name="Kim T.-H."/>
            <person name="Ha S.-M."/>
            <person name="Lee M.-K."/>
        </authorList>
    </citation>
    <scope>NUCLEOTIDE SEQUENCE [LARGE SCALE GENOMIC DNA]</scope>
    <source>
        <strain evidence="2 3">MKL-02</strain>
    </source>
</reference>
<evidence type="ECO:0000313" key="3">
    <source>
        <dbReference type="Proteomes" id="UP000431092"/>
    </source>
</evidence>
<protein>
    <submittedName>
        <fullName evidence="2">Uncharacterized protein</fullName>
    </submittedName>
</protein>
<dbReference type="AlphaFoldDB" id="A0A6I3IXZ2"/>
<feature type="transmembrane region" description="Helical" evidence="1">
    <location>
        <begin position="33"/>
        <end position="55"/>
    </location>
</feature>
<organism evidence="2 3">
    <name type="scientific">Arsenicicoccus cauae</name>
    <dbReference type="NCBI Taxonomy" id="2663847"/>
    <lineage>
        <taxon>Bacteria</taxon>
        <taxon>Bacillati</taxon>
        <taxon>Actinomycetota</taxon>
        <taxon>Actinomycetes</taxon>
        <taxon>Micrococcales</taxon>
        <taxon>Intrasporangiaceae</taxon>
        <taxon>Arsenicicoccus</taxon>
    </lineage>
</organism>